<accession>A0ABX0P4Y4</accession>
<evidence type="ECO:0000259" key="5">
    <source>
        <dbReference type="PROSITE" id="PS50931"/>
    </source>
</evidence>
<keyword evidence="2" id="KW-0805">Transcription regulation</keyword>
<dbReference type="InterPro" id="IPR058163">
    <property type="entry name" value="LysR-type_TF_proteobact-type"/>
</dbReference>
<evidence type="ECO:0000256" key="3">
    <source>
        <dbReference type="ARBA" id="ARBA00023125"/>
    </source>
</evidence>
<dbReference type="InterPro" id="IPR036388">
    <property type="entry name" value="WH-like_DNA-bd_sf"/>
</dbReference>
<dbReference type="PANTHER" id="PTHR30537">
    <property type="entry name" value="HTH-TYPE TRANSCRIPTIONAL REGULATOR"/>
    <property type="match status" value="1"/>
</dbReference>
<dbReference type="PROSITE" id="PS50931">
    <property type="entry name" value="HTH_LYSR"/>
    <property type="match status" value="1"/>
</dbReference>
<dbReference type="InterPro" id="IPR036390">
    <property type="entry name" value="WH_DNA-bd_sf"/>
</dbReference>
<dbReference type="Gene3D" id="1.10.10.10">
    <property type="entry name" value="Winged helix-like DNA-binding domain superfamily/Winged helix DNA-binding domain"/>
    <property type="match status" value="1"/>
</dbReference>
<proteinExistence type="inferred from homology"/>
<feature type="domain" description="HTH lysR-type" evidence="5">
    <location>
        <begin position="1"/>
        <end position="59"/>
    </location>
</feature>
<sequence>MDRLTAARVFVEVAERGSFTQTAARLEMSQAMVSRYLAAMEGWVGARLLHRTTRRITLTDAGQAVLSSCRQLLELADDVEHIAGNRNREPEGKLRVATSSSFAEAQLTTAVVDFQRLHARVQVELLVADRPVDLVEDRIDLAVRITNSLDPAIVARPLAQCRSVLCASPDYLAQDGQPAGIEALNAHRFVTNSFGAGAHYRFRYRGQTVDVPANGMLFTNETAILRRAVLAGAGLGMLPTYYVGDDLRTGRLVRVLADFEPEPLGIHAVYLSRRHRPLALQLLLDFLAQRFGGDVAPWDRNML</sequence>
<dbReference type="PANTHER" id="PTHR30537:SF35">
    <property type="entry name" value="TRANSCRIPTIONAL REGULATORY PROTEIN"/>
    <property type="match status" value="1"/>
</dbReference>
<protein>
    <submittedName>
        <fullName evidence="6">LysR family transcriptional regulator</fullName>
    </submittedName>
</protein>
<keyword evidence="3" id="KW-0238">DNA-binding</keyword>
<comment type="similarity">
    <text evidence="1">Belongs to the LysR transcriptional regulatory family.</text>
</comment>
<dbReference type="SUPFAM" id="SSF53850">
    <property type="entry name" value="Periplasmic binding protein-like II"/>
    <property type="match status" value="1"/>
</dbReference>
<organism evidence="6 7">
    <name type="scientific">Telluria antibiotica</name>
    <dbReference type="NCBI Taxonomy" id="2717319"/>
    <lineage>
        <taxon>Bacteria</taxon>
        <taxon>Pseudomonadati</taxon>
        <taxon>Pseudomonadota</taxon>
        <taxon>Betaproteobacteria</taxon>
        <taxon>Burkholderiales</taxon>
        <taxon>Oxalobacteraceae</taxon>
        <taxon>Telluria group</taxon>
        <taxon>Telluria</taxon>
    </lineage>
</organism>
<dbReference type="SUPFAM" id="SSF46785">
    <property type="entry name" value="Winged helix' DNA-binding domain"/>
    <property type="match status" value="1"/>
</dbReference>
<evidence type="ECO:0000256" key="1">
    <source>
        <dbReference type="ARBA" id="ARBA00009437"/>
    </source>
</evidence>
<keyword evidence="7" id="KW-1185">Reference proteome</keyword>
<dbReference type="Pfam" id="PF00126">
    <property type="entry name" value="HTH_1"/>
    <property type="match status" value="1"/>
</dbReference>
<evidence type="ECO:0000256" key="4">
    <source>
        <dbReference type="ARBA" id="ARBA00023163"/>
    </source>
</evidence>
<dbReference type="InterPro" id="IPR005119">
    <property type="entry name" value="LysR_subst-bd"/>
</dbReference>
<keyword evidence="4" id="KW-0804">Transcription</keyword>
<gene>
    <name evidence="6" type="ORF">HAV22_01245</name>
</gene>
<dbReference type="RefSeq" id="WP_166855680.1">
    <property type="nucleotide sequence ID" value="NZ_JAAQOM010000001.1"/>
</dbReference>
<evidence type="ECO:0000256" key="2">
    <source>
        <dbReference type="ARBA" id="ARBA00023015"/>
    </source>
</evidence>
<comment type="caution">
    <text evidence="6">The sequence shown here is derived from an EMBL/GenBank/DDBJ whole genome shotgun (WGS) entry which is preliminary data.</text>
</comment>
<reference evidence="6 7" key="1">
    <citation type="submission" date="2020-03" db="EMBL/GenBank/DDBJ databases">
        <title>Genome sequence of strain Massilia sp. TW-1.</title>
        <authorList>
            <person name="Chaudhary D.K."/>
        </authorList>
    </citation>
    <scope>NUCLEOTIDE SEQUENCE [LARGE SCALE GENOMIC DNA]</scope>
    <source>
        <strain evidence="6 7">TW-1</strain>
    </source>
</reference>
<dbReference type="Proteomes" id="UP000716322">
    <property type="component" value="Unassembled WGS sequence"/>
</dbReference>
<dbReference type="EMBL" id="JAAQOM010000001">
    <property type="protein sequence ID" value="NIA52280.1"/>
    <property type="molecule type" value="Genomic_DNA"/>
</dbReference>
<evidence type="ECO:0000313" key="7">
    <source>
        <dbReference type="Proteomes" id="UP000716322"/>
    </source>
</evidence>
<name>A0ABX0P4Y4_9BURK</name>
<dbReference type="Pfam" id="PF03466">
    <property type="entry name" value="LysR_substrate"/>
    <property type="match status" value="1"/>
</dbReference>
<dbReference type="Gene3D" id="3.40.190.290">
    <property type="match status" value="1"/>
</dbReference>
<dbReference type="InterPro" id="IPR000847">
    <property type="entry name" value="LysR_HTH_N"/>
</dbReference>
<dbReference type="CDD" id="cd08422">
    <property type="entry name" value="PBP2_CrgA_like"/>
    <property type="match status" value="1"/>
</dbReference>
<evidence type="ECO:0000313" key="6">
    <source>
        <dbReference type="EMBL" id="NIA52280.1"/>
    </source>
</evidence>